<dbReference type="eggNOG" id="COG0115">
    <property type="taxonomic scope" value="Bacteria"/>
</dbReference>
<dbReference type="HOGENOM" id="CLU_020844_2_1_6"/>
<evidence type="ECO:0000256" key="1">
    <source>
        <dbReference type="ARBA" id="ARBA00009320"/>
    </source>
</evidence>
<protein>
    <submittedName>
        <fullName evidence="2">Aminotransferase class IV</fullName>
    </submittedName>
</protein>
<dbReference type="RefSeq" id="WP_013835683.1">
    <property type="nucleotide sequence ID" value="NC_015581.1"/>
</dbReference>
<dbReference type="InterPro" id="IPR036038">
    <property type="entry name" value="Aminotransferase-like"/>
</dbReference>
<dbReference type="EMBL" id="CP002776">
    <property type="protein sequence ID" value="AEG31906.1"/>
    <property type="molecule type" value="Genomic_DNA"/>
</dbReference>
<dbReference type="Gene3D" id="3.20.10.10">
    <property type="entry name" value="D-amino Acid Aminotransferase, subunit A, domain 2"/>
    <property type="match status" value="1"/>
</dbReference>
<dbReference type="Proteomes" id="UP000009232">
    <property type="component" value="Chromosome"/>
</dbReference>
<gene>
    <name evidence="2" type="ordered locus">Thicy_1139</name>
</gene>
<dbReference type="AlphaFoldDB" id="F6D8Q5"/>
<dbReference type="PANTHER" id="PTHR42743:SF13">
    <property type="entry name" value="P-LOOP CONTAINING NUCLEOSIDE TRIPHOSPHATE HYDROLASE PROTEIN"/>
    <property type="match status" value="1"/>
</dbReference>
<keyword evidence="3" id="KW-1185">Reference proteome</keyword>
<dbReference type="Gene3D" id="3.30.470.10">
    <property type="match status" value="1"/>
</dbReference>
<accession>F6D8Q5</accession>
<evidence type="ECO:0000313" key="3">
    <source>
        <dbReference type="Proteomes" id="UP000009232"/>
    </source>
</evidence>
<dbReference type="InterPro" id="IPR001544">
    <property type="entry name" value="Aminotrans_IV"/>
</dbReference>
<reference evidence="2 3" key="1">
    <citation type="submission" date="2011-05" db="EMBL/GenBank/DDBJ databases">
        <title>Complete sequence of Thioalkalimicrobium cyclicum ALM1.</title>
        <authorList>
            <consortium name="US DOE Joint Genome Institute"/>
            <person name="Lucas S."/>
            <person name="Han J."/>
            <person name="Lapidus A."/>
            <person name="Cheng J.-F."/>
            <person name="Goodwin L."/>
            <person name="Pitluck S."/>
            <person name="Peters L."/>
            <person name="Mikhailova N."/>
            <person name="Davenport K."/>
            <person name="Han C."/>
            <person name="Tapia R."/>
            <person name="Land M."/>
            <person name="Hauser L."/>
            <person name="Kyrpides N."/>
            <person name="Ivanova N."/>
            <person name="Pagani I."/>
            <person name="Kappler U."/>
            <person name="Woyke T."/>
        </authorList>
    </citation>
    <scope>NUCLEOTIDE SEQUENCE [LARGE SCALE GENOMIC DNA]</scope>
    <source>
        <strain evidence="3">DSM 14477 / JCM 11371 / ALM1</strain>
    </source>
</reference>
<organism evidence="2 3">
    <name type="scientific">Thiomicrospira cyclica (strain DSM 14477 / JCM 11371 / ALM1)</name>
    <name type="common">Thioalkalimicrobium cyclicum</name>
    <dbReference type="NCBI Taxonomy" id="717773"/>
    <lineage>
        <taxon>Bacteria</taxon>
        <taxon>Pseudomonadati</taxon>
        <taxon>Pseudomonadota</taxon>
        <taxon>Gammaproteobacteria</taxon>
        <taxon>Thiotrichales</taxon>
        <taxon>Piscirickettsiaceae</taxon>
        <taxon>Thiomicrospira</taxon>
    </lineage>
</organism>
<dbReference type="InterPro" id="IPR043132">
    <property type="entry name" value="BCAT-like_C"/>
</dbReference>
<comment type="similarity">
    <text evidence="1">Belongs to the class-IV pyridoxal-phosphate-dependent aminotransferase family.</text>
</comment>
<keyword evidence="2" id="KW-0808">Transferase</keyword>
<sequence length="309" mass="33932">MNSQIWCQGKLVLDAGIDWAQSRAAHYGDGCFTTGVVRQGAWLNGQAHLARMDWQMARLKFAPVGYDSWMDAIEPALAASKAYQQPLVIKLWAIRQGSLGYQPSPNSAANIMVSISPMPAGYESDIVQRKMKSIALGVCQTPATENAALAGIKHLNRLDCVLARAEVAEAGWDEGVMLDQHQQLVCATQGNLVWYVQSQFFSPLLLRSGVAGLGLQTWQSAATTQPWHEVSTTVEAMMDAECVCVCNGVRGIQWVDSIELSQTSPLGKGKVITKFNNKQWPDSARKLAEDWHNQWLKAFMGAPALTVRQ</sequence>
<name>F6D8Q5_THICA</name>
<evidence type="ECO:0000313" key="2">
    <source>
        <dbReference type="EMBL" id="AEG31906.1"/>
    </source>
</evidence>
<dbReference type="Pfam" id="PF01063">
    <property type="entry name" value="Aminotran_4"/>
    <property type="match status" value="1"/>
</dbReference>
<dbReference type="STRING" id="717773.Thicy_1139"/>
<dbReference type="GO" id="GO:0008483">
    <property type="term" value="F:transaminase activity"/>
    <property type="evidence" value="ECO:0007669"/>
    <property type="project" value="UniProtKB-KW"/>
</dbReference>
<dbReference type="GO" id="GO:0046394">
    <property type="term" value="P:carboxylic acid biosynthetic process"/>
    <property type="evidence" value="ECO:0007669"/>
    <property type="project" value="UniProtKB-ARBA"/>
</dbReference>
<proteinExistence type="inferred from homology"/>
<dbReference type="KEGG" id="tcy:Thicy_1139"/>
<keyword evidence="2" id="KW-0032">Aminotransferase</keyword>
<dbReference type="OrthoDB" id="9805628at2"/>
<dbReference type="InterPro" id="IPR043131">
    <property type="entry name" value="BCAT-like_N"/>
</dbReference>
<dbReference type="PANTHER" id="PTHR42743">
    <property type="entry name" value="AMINO-ACID AMINOTRANSFERASE"/>
    <property type="match status" value="1"/>
</dbReference>
<dbReference type="SUPFAM" id="SSF56752">
    <property type="entry name" value="D-aminoacid aminotransferase-like PLP-dependent enzymes"/>
    <property type="match status" value="1"/>
</dbReference>
<dbReference type="InterPro" id="IPR050571">
    <property type="entry name" value="Class-IV_PLP-Dep_Aminotrnsfr"/>
</dbReference>